<accession>A0A249JXH7</accession>
<sequence length="177" mass="19725">MRSVITSANLIVGADGSTTLAGSSIGLSTEEDRRRFHDLRSKNDLILIGGNTARREPYKRTPIPLYILTHTKVRLQPKNQLVKQFALTPAAMIEEIKSSFNPEQSATINLLVEAGPALLKQMIEAGLIDNLYLTVNLEKTGDNSISMTDLTKGFELISRENITPCDFLYYKKTNQVR</sequence>
<dbReference type="RefSeq" id="WP_095680535.1">
    <property type="nucleotide sequence ID" value="NZ_CP016768.2"/>
</dbReference>
<evidence type="ECO:0000259" key="1">
    <source>
        <dbReference type="Pfam" id="PF01872"/>
    </source>
</evidence>
<dbReference type="KEGG" id="abam:B1s21122_02545"/>
<dbReference type="SUPFAM" id="SSF53597">
    <property type="entry name" value="Dihydrofolate reductase-like"/>
    <property type="match status" value="1"/>
</dbReference>
<dbReference type="InterPro" id="IPR024072">
    <property type="entry name" value="DHFR-like_dom_sf"/>
</dbReference>
<reference evidence="3" key="1">
    <citation type="submission" date="2016-10" db="EMBL/GenBank/DDBJ databases">
        <title>High microdiversification within the ubiquitous acI lineage of Actinobacteria.</title>
        <authorList>
            <person name="Neuenschwander S.M."/>
            <person name="Salcher M."/>
            <person name="Ghai R."/>
            <person name="Pernthaler J."/>
        </authorList>
    </citation>
    <scope>NUCLEOTIDE SEQUENCE [LARGE SCALE GENOMIC DNA]</scope>
</reference>
<dbReference type="AlphaFoldDB" id="A0A249JXH7"/>
<evidence type="ECO:0000313" key="3">
    <source>
        <dbReference type="Proteomes" id="UP000217153"/>
    </source>
</evidence>
<feature type="domain" description="Bacterial bifunctional deaminase-reductase C-terminal" evidence="1">
    <location>
        <begin position="8"/>
        <end position="135"/>
    </location>
</feature>
<dbReference type="InterPro" id="IPR002734">
    <property type="entry name" value="RibDG_C"/>
</dbReference>
<name>A0A249JXH7_9ACTN</name>
<protein>
    <submittedName>
        <fullName evidence="2">Pyrimidine reductase</fullName>
    </submittedName>
</protein>
<keyword evidence="3" id="KW-1185">Reference proteome</keyword>
<dbReference type="GO" id="GO:0008703">
    <property type="term" value="F:5-amino-6-(5-phosphoribosylamino)uracil reductase activity"/>
    <property type="evidence" value="ECO:0007669"/>
    <property type="project" value="InterPro"/>
</dbReference>
<dbReference type="OrthoDB" id="5186107at2"/>
<gene>
    <name evidence="2" type="ORF">B1s21122_02545</name>
</gene>
<dbReference type="EMBL" id="CP016768">
    <property type="protein sequence ID" value="ASY09230.1"/>
    <property type="molecule type" value="Genomic_DNA"/>
</dbReference>
<dbReference type="Proteomes" id="UP000217153">
    <property type="component" value="Chromosome"/>
</dbReference>
<dbReference type="GO" id="GO:0009231">
    <property type="term" value="P:riboflavin biosynthetic process"/>
    <property type="evidence" value="ECO:0007669"/>
    <property type="project" value="InterPro"/>
</dbReference>
<evidence type="ECO:0000313" key="2">
    <source>
        <dbReference type="EMBL" id="ASY09230.1"/>
    </source>
</evidence>
<proteinExistence type="predicted"/>
<dbReference type="Gene3D" id="3.40.430.10">
    <property type="entry name" value="Dihydrofolate Reductase, subunit A"/>
    <property type="match status" value="1"/>
</dbReference>
<dbReference type="Pfam" id="PF01872">
    <property type="entry name" value="RibD_C"/>
    <property type="match status" value="1"/>
</dbReference>
<organism evidence="2 3">
    <name type="scientific">Candidatus Nanopelagicus limnae</name>
    <dbReference type="NCBI Taxonomy" id="1884634"/>
    <lineage>
        <taxon>Bacteria</taxon>
        <taxon>Bacillati</taxon>
        <taxon>Actinomycetota</taxon>
        <taxon>Actinomycetes</taxon>
        <taxon>Candidatus Nanopelagicales</taxon>
        <taxon>Candidatus Nanopelagicaceae</taxon>
        <taxon>Candidatus Nanopelagicus</taxon>
    </lineage>
</organism>